<dbReference type="InterPro" id="IPR017938">
    <property type="entry name" value="Riboflavin_synthase-like_b-brl"/>
</dbReference>
<evidence type="ECO:0000313" key="22">
    <source>
        <dbReference type="Proteomes" id="UP000050424"/>
    </source>
</evidence>
<comment type="caution">
    <text evidence="21">The sequence shown here is derived from an EMBL/GenBank/DDBJ whole genome shotgun (WGS) entry which is preliminary data.</text>
</comment>
<dbReference type="Pfam" id="PF00667">
    <property type="entry name" value="FAD_binding_1"/>
    <property type="match status" value="1"/>
</dbReference>
<dbReference type="InterPro" id="IPR017927">
    <property type="entry name" value="FAD-bd_FR_type"/>
</dbReference>
<dbReference type="PRINTS" id="PR00385">
    <property type="entry name" value="P450"/>
</dbReference>
<dbReference type="SUPFAM" id="SSF48264">
    <property type="entry name" value="Cytochrome P450"/>
    <property type="match status" value="1"/>
</dbReference>
<dbReference type="GO" id="GO:0020037">
    <property type="term" value="F:heme binding"/>
    <property type="evidence" value="ECO:0007669"/>
    <property type="project" value="UniProtKB-UniRule"/>
</dbReference>
<sequence length="1068" mass="118557">MAEIVPIPEPRGLPLIGNLGEFTTSPMADLERLADTYGHIYRIHLGSSPLVMASSNALVNELCDEKRFHKTLKSVLGIVREGVHDGLFTAYDDEPNWGKAHRILTPAFGPLSIRGMFSDMHDIATQMCMKFARHGPQHPIHVAEDFTRLALDTLSLCAMDFRFNSYYREDMHPFVEAMGGFLAECDKRQKRPAFAPNFLFRAANEQYFADIATLKQTADEVVEARKKNPSNRKDLLSAMLDGVDPQTGEKLSDENITNQLITFLIAGHETTSGMLSFTFYLLLKHPKEYQKVQEEVDQVLGRDTITIDHLNKFPYINGVLREALRLLSTIGAFSVEAYEDTVIGGKYLVHKGEVVAALLTKAHLDPVVYGEDANEFKPERMTDDNFARLNKDFPNCWKPFGNGKRGCIGRPFAWQEAILAMAMLFQNFNFTMDDPHYQLQIKETLTLKPDNFDMRASLRHGMTATELEQRLAGKVSSHEALAKKPVHKDEASTSGGKPLAIYYGSNSGTCEALAQRLAGDAPTHGFSATSIGPLDQAKQNLPQDHPVVIITASYEGQPPSNAAHFVNWMENLKGNEMDKVAYAVFACGHHDWTQTFHRIPKLVDSTLEKLGGTRLVTMGSADAASSDMFSDFETWEDETLWPALKEKYGASETSDGAGTQAGLVVEVTTPRKTTLRQDVEEALVISAKTLTTSGPAKQHIEIQLPTGMSYKAGDYLAILPLNPKATVGRVFRRFQLAWDAAFKINSDRPTTLPTGTRVSAWDVLSGYVELSQPATKRNIMALAEATENKPVILELEKLAGDGYQEDIISKRVSVLELLEKFPSIAFPIGSYLAMLPPMRVRQYSISSSPLPDPKKLTLTYSLLDVPSLSGQGRHVGVATNFLSELTPGDKLHVSVRPSTAAFHLPRDAENTPIICIAAGSGLAPFRGFIQERAAMLGAGRDLAPALLFFGCRDPDVDDLYASELARWEKLGAVEVRRAYSRAADKAHGCRYVQDRLYHDREDVFPLWDRGAKVYICGSCEVGKGVEDTCIRLAQEWSRANRGKDATAEEAKEWFDKNRNERFATDVFD</sequence>
<evidence type="ECO:0000256" key="9">
    <source>
        <dbReference type="ARBA" id="ARBA00022857"/>
    </source>
</evidence>
<dbReference type="FunFam" id="3.40.50.360:FF:000032">
    <property type="entry name" value="Bifunctional cytochrome P450/NADPH--P450 reductase"/>
    <property type="match status" value="1"/>
</dbReference>
<dbReference type="PROSITE" id="PS51384">
    <property type="entry name" value="FAD_FR"/>
    <property type="match status" value="1"/>
</dbReference>
<evidence type="ECO:0000259" key="20">
    <source>
        <dbReference type="PROSITE" id="PS51384"/>
    </source>
</evidence>
<dbReference type="Pfam" id="PF00258">
    <property type="entry name" value="Flavodoxin_1"/>
    <property type="match status" value="1"/>
</dbReference>
<keyword evidence="13 17" id="KW-0503">Monooxygenase</keyword>
<evidence type="ECO:0000256" key="4">
    <source>
        <dbReference type="ARBA" id="ARBA00022617"/>
    </source>
</evidence>
<keyword evidence="9 17" id="KW-0521">NADP</keyword>
<evidence type="ECO:0000256" key="18">
    <source>
        <dbReference type="PIRSR" id="PIRSR000209-1"/>
    </source>
</evidence>
<dbReference type="PANTHER" id="PTHR19384">
    <property type="entry name" value="NITRIC OXIDE SYNTHASE-RELATED"/>
    <property type="match status" value="1"/>
</dbReference>
<dbReference type="SUPFAM" id="SSF52218">
    <property type="entry name" value="Flavoproteins"/>
    <property type="match status" value="1"/>
</dbReference>
<dbReference type="CDD" id="cd11068">
    <property type="entry name" value="CYP120A1"/>
    <property type="match status" value="1"/>
</dbReference>
<keyword evidence="8 17" id="KW-0274">FAD</keyword>
<dbReference type="GO" id="GO:0010181">
    <property type="term" value="F:FMN binding"/>
    <property type="evidence" value="ECO:0007669"/>
    <property type="project" value="UniProtKB-UniRule"/>
</dbReference>
<dbReference type="InterPro" id="IPR017972">
    <property type="entry name" value="Cyt_P450_CS"/>
</dbReference>
<feature type="binding site" description="axial binding residue" evidence="18">
    <location>
        <position position="407"/>
    </location>
    <ligand>
        <name>heme</name>
        <dbReference type="ChEBI" id="CHEBI:30413"/>
    </ligand>
    <ligandPart>
        <name>Fe</name>
        <dbReference type="ChEBI" id="CHEBI:18248"/>
    </ligandPart>
</feature>
<dbReference type="InterPro" id="IPR023173">
    <property type="entry name" value="NADPH_Cyt_P450_Rdtase_alpha"/>
</dbReference>
<name>A0A0N8H852_9HYPO</name>
<dbReference type="FunFam" id="1.20.990.10:FF:000011">
    <property type="entry name" value="Bifunctional cytochrome P450/NADPH--P450 reductase"/>
    <property type="match status" value="1"/>
</dbReference>
<dbReference type="FunFam" id="1.10.630.10:FF:000040">
    <property type="entry name" value="Bifunctional cytochrome P450/NADPH--P450 reductase"/>
    <property type="match status" value="1"/>
</dbReference>
<dbReference type="EC" id="1.6.2.4" evidence="17"/>
<dbReference type="GO" id="GO:0003958">
    <property type="term" value="F:NADPH-hemoprotein reductase activity"/>
    <property type="evidence" value="ECO:0007669"/>
    <property type="project" value="UniProtKB-UniRule"/>
</dbReference>
<evidence type="ECO:0000256" key="15">
    <source>
        <dbReference type="ARBA" id="ARBA00047827"/>
    </source>
</evidence>
<dbReference type="GO" id="GO:0070330">
    <property type="term" value="F:aromatase activity"/>
    <property type="evidence" value="ECO:0007669"/>
    <property type="project" value="UniProtKB-UniRule"/>
</dbReference>
<keyword evidence="6 17" id="KW-0288">FMN</keyword>
<keyword evidence="22" id="KW-1185">Reference proteome</keyword>
<dbReference type="Gene3D" id="1.10.630.10">
    <property type="entry name" value="Cytochrome P450"/>
    <property type="match status" value="1"/>
</dbReference>
<dbReference type="InterPro" id="IPR023206">
    <property type="entry name" value="Bifunctional_P450_P450_red"/>
</dbReference>
<comment type="cofactor">
    <cofactor evidence="1 17 18">
        <name>heme</name>
        <dbReference type="ChEBI" id="CHEBI:30413"/>
    </cofactor>
</comment>
<comment type="cofactor">
    <cofactor evidence="17">
        <name>FAD</name>
        <dbReference type="ChEBI" id="CHEBI:57692"/>
    </cofactor>
    <cofactor evidence="17">
        <name>FMN</name>
        <dbReference type="ChEBI" id="CHEBI:58210"/>
    </cofactor>
</comment>
<evidence type="ECO:0000256" key="5">
    <source>
        <dbReference type="ARBA" id="ARBA00022630"/>
    </source>
</evidence>
<dbReference type="OrthoDB" id="1470350at2759"/>
<evidence type="ECO:0000256" key="16">
    <source>
        <dbReference type="ARBA" id="ARBA00049342"/>
    </source>
</evidence>
<dbReference type="Pfam" id="PF00067">
    <property type="entry name" value="p450"/>
    <property type="match status" value="1"/>
</dbReference>
<evidence type="ECO:0000256" key="11">
    <source>
        <dbReference type="ARBA" id="ARBA00023002"/>
    </source>
</evidence>
<comment type="similarity">
    <text evidence="2 17">In the N-terminal section; belongs to the cytochrome P450 family.</text>
</comment>
<dbReference type="Gene3D" id="3.40.50.360">
    <property type="match status" value="1"/>
</dbReference>
<evidence type="ECO:0000256" key="8">
    <source>
        <dbReference type="ARBA" id="ARBA00022827"/>
    </source>
</evidence>
<dbReference type="GO" id="GO:0005829">
    <property type="term" value="C:cytosol"/>
    <property type="evidence" value="ECO:0007669"/>
    <property type="project" value="TreeGrafter"/>
</dbReference>
<dbReference type="PIRSF" id="PIRSF000209">
    <property type="entry name" value="Bifunctional_P450_P450R"/>
    <property type="match status" value="1"/>
</dbReference>
<dbReference type="SUPFAM" id="SSF52343">
    <property type="entry name" value="Ferredoxin reductase-like, C-terminal NADP-linked domain"/>
    <property type="match status" value="1"/>
</dbReference>
<dbReference type="SUPFAM" id="SSF63380">
    <property type="entry name" value="Riboflavin synthase domain-like"/>
    <property type="match status" value="1"/>
</dbReference>
<dbReference type="GO" id="GO:0005506">
    <property type="term" value="F:iron ion binding"/>
    <property type="evidence" value="ECO:0007669"/>
    <property type="project" value="UniProtKB-UniRule"/>
</dbReference>
<feature type="domain" description="FAD-binding FR-type" evidence="20">
    <location>
        <begin position="677"/>
        <end position="905"/>
    </location>
</feature>
<accession>A0A0N8H852</accession>
<evidence type="ECO:0000256" key="13">
    <source>
        <dbReference type="ARBA" id="ARBA00023033"/>
    </source>
</evidence>
<dbReference type="Gene3D" id="3.40.50.80">
    <property type="entry name" value="Nucleotide-binding domain of ferredoxin-NADP reductase (FNR) module"/>
    <property type="match status" value="1"/>
</dbReference>
<dbReference type="Pfam" id="PF00175">
    <property type="entry name" value="NAD_binding_1"/>
    <property type="match status" value="1"/>
</dbReference>
<evidence type="ECO:0000256" key="7">
    <source>
        <dbReference type="ARBA" id="ARBA00022723"/>
    </source>
</evidence>
<dbReference type="InterPro" id="IPR029039">
    <property type="entry name" value="Flavoprotein-like_sf"/>
</dbReference>
<evidence type="ECO:0000256" key="3">
    <source>
        <dbReference type="ARBA" id="ARBA00022448"/>
    </source>
</evidence>
<dbReference type="EMBL" id="LKCW01000030">
    <property type="protein sequence ID" value="KPM43604.1"/>
    <property type="molecule type" value="Genomic_DNA"/>
</dbReference>
<dbReference type="PANTHER" id="PTHR19384:SF127">
    <property type="entry name" value="BIFUNCTIONAL CYTOCHROME P450_NADPH--P450 REDUCTASE"/>
    <property type="match status" value="1"/>
</dbReference>
<keyword evidence="12 17" id="KW-0408">Iron</keyword>
<dbReference type="FunFam" id="3.40.50.80:FF:000031">
    <property type="entry name" value="Bifunctional cytochrome P450/NADPH--P450 reductase"/>
    <property type="match status" value="1"/>
</dbReference>
<dbReference type="EC" id="1.14.14.1" evidence="17"/>
<evidence type="ECO:0000256" key="6">
    <source>
        <dbReference type="ARBA" id="ARBA00022643"/>
    </source>
</evidence>
<reference evidence="21 22" key="1">
    <citation type="submission" date="2015-09" db="EMBL/GenBank/DDBJ databases">
        <title>Draft genome of a European isolate of the apple canker pathogen Neonectria ditissima.</title>
        <authorList>
            <person name="Gomez-Cortecero A."/>
            <person name="Harrison R.J."/>
            <person name="Armitage A.D."/>
        </authorList>
    </citation>
    <scope>NUCLEOTIDE SEQUENCE [LARGE SCALE GENOMIC DNA]</scope>
    <source>
        <strain evidence="21 22">R09/05</strain>
    </source>
</reference>
<evidence type="ECO:0000256" key="12">
    <source>
        <dbReference type="ARBA" id="ARBA00023004"/>
    </source>
</evidence>
<keyword evidence="11 17" id="KW-0560">Oxidoreductase</keyword>
<keyword evidence="3 17" id="KW-0813">Transport</keyword>
<keyword evidence="14" id="KW-0511">Multifunctional enzyme</keyword>
<gene>
    <name evidence="21" type="ORF">AK830_g2928</name>
</gene>
<evidence type="ECO:0000259" key="19">
    <source>
        <dbReference type="PROSITE" id="PS50902"/>
    </source>
</evidence>
<evidence type="ECO:0000256" key="1">
    <source>
        <dbReference type="ARBA" id="ARBA00001971"/>
    </source>
</evidence>
<dbReference type="PROSITE" id="PS50902">
    <property type="entry name" value="FLAVODOXIN_LIKE"/>
    <property type="match status" value="1"/>
</dbReference>
<keyword evidence="5 17" id="KW-0285">Flavoprotein</keyword>
<dbReference type="Gene3D" id="2.40.30.10">
    <property type="entry name" value="Translation factors"/>
    <property type="match status" value="1"/>
</dbReference>
<dbReference type="InterPro" id="IPR001128">
    <property type="entry name" value="Cyt_P450"/>
</dbReference>
<comment type="catalytic activity">
    <reaction evidence="16 17">
        <text>2 oxidized [cytochrome P450] + NADPH = 2 reduced [cytochrome P450] + NADP(+) + H(+)</text>
        <dbReference type="Rhea" id="RHEA:24040"/>
        <dbReference type="Rhea" id="RHEA-COMP:14627"/>
        <dbReference type="Rhea" id="RHEA-COMP:14628"/>
        <dbReference type="ChEBI" id="CHEBI:15378"/>
        <dbReference type="ChEBI" id="CHEBI:55376"/>
        <dbReference type="ChEBI" id="CHEBI:57783"/>
        <dbReference type="ChEBI" id="CHEBI:58349"/>
        <dbReference type="ChEBI" id="CHEBI:60344"/>
        <dbReference type="EC" id="1.6.2.4"/>
    </reaction>
</comment>
<dbReference type="PROSITE" id="PS00086">
    <property type="entry name" value="CYTOCHROME_P450"/>
    <property type="match status" value="1"/>
</dbReference>
<dbReference type="InterPro" id="IPR001433">
    <property type="entry name" value="OxRdtase_FAD/NAD-bd"/>
</dbReference>
<proteinExistence type="inferred from homology"/>
<keyword evidence="10 17" id="KW-0249">Electron transport</keyword>
<evidence type="ECO:0000256" key="10">
    <source>
        <dbReference type="ARBA" id="ARBA00022982"/>
    </source>
</evidence>
<feature type="domain" description="Flavodoxin-like" evidence="19">
    <location>
        <begin position="499"/>
        <end position="640"/>
    </location>
</feature>
<dbReference type="FunFam" id="2.40.30.10:FF:000198">
    <property type="entry name" value="Bifunctional cytochrome P450/NADPH--P450 reductase"/>
    <property type="match status" value="1"/>
</dbReference>
<dbReference type="PRINTS" id="PR00463">
    <property type="entry name" value="EP450I"/>
</dbReference>
<dbReference type="GO" id="GO:0050660">
    <property type="term" value="F:flavin adenine dinucleotide binding"/>
    <property type="evidence" value="ECO:0007669"/>
    <property type="project" value="TreeGrafter"/>
</dbReference>
<dbReference type="Gene3D" id="1.20.990.10">
    <property type="entry name" value="NADPH-cytochrome p450 Reductase, Chain A, domain 3"/>
    <property type="match status" value="1"/>
</dbReference>
<dbReference type="InterPro" id="IPR003097">
    <property type="entry name" value="CysJ-like_FAD-binding"/>
</dbReference>
<organism evidence="21 22">
    <name type="scientific">Neonectria ditissima</name>
    <dbReference type="NCBI Taxonomy" id="78410"/>
    <lineage>
        <taxon>Eukaryota</taxon>
        <taxon>Fungi</taxon>
        <taxon>Dikarya</taxon>
        <taxon>Ascomycota</taxon>
        <taxon>Pezizomycotina</taxon>
        <taxon>Sordariomycetes</taxon>
        <taxon>Hypocreomycetidae</taxon>
        <taxon>Hypocreales</taxon>
        <taxon>Nectriaceae</taxon>
        <taxon>Neonectria</taxon>
    </lineage>
</organism>
<keyword evidence="4 17" id="KW-0349">Heme</keyword>
<dbReference type="CDD" id="cd06206">
    <property type="entry name" value="bifunctional_CYPOR"/>
    <property type="match status" value="1"/>
</dbReference>
<dbReference type="InterPro" id="IPR008254">
    <property type="entry name" value="Flavodoxin/NO_synth"/>
</dbReference>
<dbReference type="InterPro" id="IPR036396">
    <property type="entry name" value="Cyt_P450_sf"/>
</dbReference>
<comment type="catalytic activity">
    <reaction evidence="15 17">
        <text>an organic molecule + reduced [NADPH--hemoprotein reductase] + O2 = an alcohol + oxidized [NADPH--hemoprotein reductase] + H2O + H(+)</text>
        <dbReference type="Rhea" id="RHEA:17149"/>
        <dbReference type="Rhea" id="RHEA-COMP:11964"/>
        <dbReference type="Rhea" id="RHEA-COMP:11965"/>
        <dbReference type="ChEBI" id="CHEBI:15377"/>
        <dbReference type="ChEBI" id="CHEBI:15378"/>
        <dbReference type="ChEBI" id="CHEBI:15379"/>
        <dbReference type="ChEBI" id="CHEBI:30879"/>
        <dbReference type="ChEBI" id="CHEBI:57618"/>
        <dbReference type="ChEBI" id="CHEBI:58210"/>
        <dbReference type="ChEBI" id="CHEBI:142491"/>
        <dbReference type="EC" id="1.14.14.1"/>
    </reaction>
</comment>
<dbReference type="InterPro" id="IPR002401">
    <property type="entry name" value="Cyt_P450_E_grp-I"/>
</dbReference>
<dbReference type="AlphaFoldDB" id="A0A0N8H852"/>
<evidence type="ECO:0000256" key="2">
    <source>
        <dbReference type="ARBA" id="ARBA00010018"/>
    </source>
</evidence>
<dbReference type="InterPro" id="IPR039261">
    <property type="entry name" value="FNR_nucleotide-bd"/>
</dbReference>
<dbReference type="STRING" id="78410.A0A0N8H852"/>
<evidence type="ECO:0000313" key="21">
    <source>
        <dbReference type="EMBL" id="KPM43604.1"/>
    </source>
</evidence>
<keyword evidence="7 17" id="KW-0479">Metal-binding</keyword>
<protein>
    <recommendedName>
        <fullName evidence="17">Bifunctional cytochrome P450/NADPH--P450 reductase</fullName>
    </recommendedName>
    <domain>
        <recommendedName>
            <fullName evidence="17">Cytochrome P450</fullName>
            <ecNumber evidence="17">1.14.14.1</ecNumber>
        </recommendedName>
    </domain>
    <domain>
        <recommendedName>
            <fullName evidence="17">NADPH--cytochrome P450 reductase</fullName>
            <ecNumber evidence="17">1.6.2.4</ecNumber>
        </recommendedName>
    </domain>
</protein>
<evidence type="ECO:0000256" key="14">
    <source>
        <dbReference type="ARBA" id="ARBA00023268"/>
    </source>
</evidence>
<evidence type="ECO:0000256" key="17">
    <source>
        <dbReference type="PIRNR" id="PIRNR000209"/>
    </source>
</evidence>
<dbReference type="Proteomes" id="UP000050424">
    <property type="component" value="Unassembled WGS sequence"/>
</dbReference>